<dbReference type="Gene3D" id="2.60.120.430">
    <property type="entry name" value="Galactose-binding lectin"/>
    <property type="match status" value="1"/>
</dbReference>
<feature type="domain" description="Lyase catalytic" evidence="10">
    <location>
        <begin position="216"/>
        <end position="565"/>
    </location>
</feature>
<dbReference type="OrthoDB" id="6394136at2"/>
<keyword evidence="12" id="KW-1185">Reference proteome</keyword>
<dbReference type="GO" id="GO:0034000">
    <property type="term" value="F:chondroitin-sulfate-ABC endolyase activity"/>
    <property type="evidence" value="ECO:0007669"/>
    <property type="project" value="InterPro"/>
</dbReference>
<feature type="binding site" evidence="6">
    <location>
        <position position="37"/>
    </location>
    <ligand>
        <name>Ca(2+)</name>
        <dbReference type="ChEBI" id="CHEBI:29108"/>
    </ligand>
</feature>
<feature type="chain" id="PRO_5009293570" description="Chondroitin sulfate ABC lyase" evidence="7">
    <location>
        <begin position="32"/>
        <end position="1025"/>
    </location>
</feature>
<dbReference type="AlphaFoldDB" id="A0A1H6B8P2"/>
<dbReference type="GO" id="GO:0046872">
    <property type="term" value="F:metal ion binding"/>
    <property type="evidence" value="ECO:0007669"/>
    <property type="project" value="UniProtKB-KW"/>
</dbReference>
<dbReference type="PIRSF" id="PIRSF034515">
    <property type="entry name" value="Chondroitinase"/>
    <property type="match status" value="1"/>
</dbReference>
<dbReference type="GO" id="GO:0030246">
    <property type="term" value="F:carbohydrate binding"/>
    <property type="evidence" value="ECO:0007669"/>
    <property type="project" value="InterPro"/>
</dbReference>
<dbReference type="InterPro" id="IPR014718">
    <property type="entry name" value="GH-type_carb-bd"/>
</dbReference>
<dbReference type="InterPro" id="IPR024200">
    <property type="entry name" value="Chondroitinase_ABC_I"/>
</dbReference>
<evidence type="ECO:0000313" key="12">
    <source>
        <dbReference type="Proteomes" id="UP000236721"/>
    </source>
</evidence>
<keyword evidence="3" id="KW-0119">Carbohydrate metabolism</keyword>
<dbReference type="SUPFAM" id="SSF49785">
    <property type="entry name" value="Galactose-binding domain-like"/>
    <property type="match status" value="1"/>
</dbReference>
<keyword evidence="6" id="KW-0479">Metal-binding</keyword>
<evidence type="ECO:0000256" key="6">
    <source>
        <dbReference type="PIRSR" id="PIRSR034515-3"/>
    </source>
</evidence>
<dbReference type="Gene3D" id="1.50.10.100">
    <property type="entry name" value="Chondroitin AC/alginate lyase"/>
    <property type="match status" value="1"/>
</dbReference>
<dbReference type="GO" id="GO:0005975">
    <property type="term" value="P:carbohydrate metabolic process"/>
    <property type="evidence" value="ECO:0007669"/>
    <property type="project" value="InterPro"/>
</dbReference>
<evidence type="ECO:0000256" key="2">
    <source>
        <dbReference type="ARBA" id="ARBA00023239"/>
    </source>
</evidence>
<organism evidence="11 12">
    <name type="scientific">Vibrio hangzhouensis</name>
    <dbReference type="NCBI Taxonomy" id="462991"/>
    <lineage>
        <taxon>Bacteria</taxon>
        <taxon>Pseudomonadati</taxon>
        <taxon>Pseudomonadota</taxon>
        <taxon>Gammaproteobacteria</taxon>
        <taxon>Vibrionales</taxon>
        <taxon>Vibrionaceae</taxon>
        <taxon>Vibrio</taxon>
    </lineage>
</organism>
<dbReference type="Pfam" id="PF09093">
    <property type="entry name" value="Lyase_catalyt"/>
    <property type="match status" value="1"/>
</dbReference>
<evidence type="ECO:0000256" key="3">
    <source>
        <dbReference type="PIRNR" id="PIRNR034515"/>
    </source>
</evidence>
<feature type="active site" description="Proton donor" evidence="4">
    <location>
        <position position="476"/>
    </location>
</feature>
<proteinExistence type="inferred from homology"/>
<evidence type="ECO:0000259" key="9">
    <source>
        <dbReference type="Pfam" id="PF09092"/>
    </source>
</evidence>
<dbReference type="Pfam" id="PF09092">
    <property type="entry name" value="Lyase_N"/>
    <property type="match status" value="1"/>
</dbReference>
<dbReference type="InterPro" id="IPR015177">
    <property type="entry name" value="Lyase_catalyt"/>
</dbReference>
<evidence type="ECO:0000256" key="7">
    <source>
        <dbReference type="SAM" id="SignalP"/>
    </source>
</evidence>
<feature type="site" description="Important for catalytic activity against all substrates" evidence="5">
    <location>
        <position position="620"/>
    </location>
</feature>
<accession>A0A1H6B8P2</accession>
<evidence type="ECO:0000313" key="11">
    <source>
        <dbReference type="EMBL" id="SEG57203.1"/>
    </source>
</evidence>
<feature type="site" description="Important for catalytic activity against dermatan sulfate substrate" evidence="5">
    <location>
        <position position="356"/>
    </location>
</feature>
<feature type="domain" description="Lyase N-terminal" evidence="9">
    <location>
        <begin position="31"/>
        <end position="196"/>
    </location>
</feature>
<dbReference type="SUPFAM" id="SSF74650">
    <property type="entry name" value="Galactose mutarotase-like"/>
    <property type="match status" value="1"/>
</dbReference>
<feature type="active site" description="Proton acceptor" evidence="4">
    <location>
        <position position="357"/>
    </location>
</feature>
<comment type="function">
    <text evidence="3">Broad-specificity glycosaminoglycan lyase.</text>
</comment>
<dbReference type="InterPro" id="IPR003159">
    <property type="entry name" value="Lyase_8_central_dom"/>
</dbReference>
<evidence type="ECO:0000259" key="10">
    <source>
        <dbReference type="Pfam" id="PF09093"/>
    </source>
</evidence>
<sequence length="1025" mass="114639">MCATIGRIVLYVCCSVVFVLSSALRANPLTAQVLVFEDSNIPSWIESDSATITNTRSIIGKQSLQWDWGANSVLGINYSFERISDSQATSAYGRKATQVLSFWIYNEQPMLESIDVVLSNRQGTPSSVTRFPVNLNFSGWRAIGVSLNLDFEPEVTQQFEKIEFVAPQSGQGKLFIDRIMVSVDDERYQWSDYQVQTRYTIPEIDFGLPNDIPNATYEEIEGAKSIKDALVAELRGFTGTMDSLESKFAEFDINVAADGTITGRHILTDKQQVIYQHSHLAPEDRALFDEYAILGDSDGDGSKVAGYAKLMLDLAKAYHEPSFESFKPRLQEMYILMVRHLIDQGFAQGSSMVTTHHWGYSGRWWYNSAILMEQALMEAQLLSPTYEALLWLSREFKESFDMELDIDSSNLDYFNTLSIQHLALILLTPDDNERVALLKKFSKFFSGAVSQTPPGYNDGFRDDGTAWRHNGHYPGYAFAAFDNASIVINMLSHTLYQVNTDALDKMKLVMTAGWRYSNPVVPLGISGRHPFTTLSTKRYEYGLMKLAQSYPELDTELAAMYLAMSNKGVADGVPIFGQKVEPAVTPQGTWSYNGGAFMAHRNGEKLALVKGYNKDVWSSEIYTNDNRYGRYQSHGSVQILGYGSNAEYGHLQDGWDWNRNPGATTINIDFDLLESPRPSTLMVRSDEGLSASTSLNDQFGIFSFKHKAPQHLANFEPSFVANKYVMSVNGELYLAGDGISNVDHAHSTETTLFQIAHSDQSDGIWTNGIYYAGTRFEHQLTSGDWVIDTNGVGYYLIDAPLVVVKRDNQISRHNKNKQETSGDFTSAWIDHGMAPENATYQYIIVMDASTSKMNSLAQRMETAPEYQVLERYEHGQVMVANSHQLYGYSNFEAGEYLRGPVRYISTAAQVMAQRVKNQLMLSISSSELAIQSDNSPTPSVRVEVELEGEWQVEGRDDVEVQAYGDRTKVVVDSLFAQGVEVKLCPLNEGCGESESGSPAKNAGAFGLSILLMLLSLARVRWWSRN</sequence>
<feature type="binding site" evidence="6">
    <location>
        <position position="177"/>
    </location>
    <ligand>
        <name>Ca(2+)</name>
        <dbReference type="ChEBI" id="CHEBI:29108"/>
    </ligand>
</feature>
<evidence type="ECO:0000259" key="8">
    <source>
        <dbReference type="Pfam" id="PF02278"/>
    </source>
</evidence>
<dbReference type="GO" id="GO:0005576">
    <property type="term" value="C:extracellular region"/>
    <property type="evidence" value="ECO:0007669"/>
    <property type="project" value="InterPro"/>
</dbReference>
<dbReference type="SUPFAM" id="SSF49863">
    <property type="entry name" value="Hyaluronate lyase-like, C-terminal domain"/>
    <property type="match status" value="1"/>
</dbReference>
<dbReference type="Gene3D" id="2.70.98.10">
    <property type="match status" value="1"/>
</dbReference>
<dbReference type="InterPro" id="IPR011071">
    <property type="entry name" value="Lyase_8-like_C"/>
</dbReference>
<feature type="signal peptide" evidence="7">
    <location>
        <begin position="1"/>
        <end position="31"/>
    </location>
</feature>
<evidence type="ECO:0000256" key="4">
    <source>
        <dbReference type="PIRSR" id="PIRSR034515-1"/>
    </source>
</evidence>
<protein>
    <recommendedName>
        <fullName evidence="3">Chondroitin sulfate ABC lyase</fullName>
    </recommendedName>
    <alternativeName>
        <fullName evidence="3">Chondroitin ABC eliminase</fullName>
    </alternativeName>
    <alternativeName>
        <fullName evidence="3">Chondroitin ABC lyase</fullName>
    </alternativeName>
    <alternativeName>
        <fullName evidence="3">Chondroitinase ABC</fullName>
    </alternativeName>
</protein>
<reference evidence="12" key="1">
    <citation type="submission" date="2016-10" db="EMBL/GenBank/DDBJ databases">
        <authorList>
            <person name="Varghese N."/>
            <person name="Submissions S."/>
        </authorList>
    </citation>
    <scope>NUCLEOTIDE SEQUENCE [LARGE SCALE GENOMIC DNA]</scope>
    <source>
        <strain evidence="12">CGMCC 1.7062</strain>
    </source>
</reference>
<feature type="domain" description="Polysaccharide lyase family 8 central" evidence="8">
    <location>
        <begin position="595"/>
        <end position="846"/>
    </location>
</feature>
<dbReference type="InterPro" id="IPR011013">
    <property type="entry name" value="Gal_mutarotase_sf_dom"/>
</dbReference>
<feature type="site" description="Transition state stabilizer" evidence="5">
    <location>
        <position position="528"/>
    </location>
</feature>
<keyword evidence="7" id="KW-0732">Signal</keyword>
<dbReference type="PANTHER" id="PTHR37322:SF3">
    <property type="entry name" value="CHONDROITIN SULFATE ABC EXOLYASE"/>
    <property type="match status" value="1"/>
</dbReference>
<dbReference type="InterPro" id="IPR008979">
    <property type="entry name" value="Galactose-bd-like_sf"/>
</dbReference>
<evidence type="ECO:0000256" key="1">
    <source>
        <dbReference type="ARBA" id="ARBA00006699"/>
    </source>
</evidence>
<dbReference type="InterPro" id="IPR015176">
    <property type="entry name" value="Lyase_N"/>
</dbReference>
<dbReference type="EMBL" id="FNVG01000020">
    <property type="protein sequence ID" value="SEG57203.1"/>
    <property type="molecule type" value="Genomic_DNA"/>
</dbReference>
<dbReference type="Pfam" id="PF02278">
    <property type="entry name" value="Lyase_8"/>
    <property type="match status" value="1"/>
</dbReference>
<dbReference type="InterPro" id="IPR039174">
    <property type="entry name" value="Chondroitin_ABC_lyase"/>
</dbReference>
<dbReference type="InterPro" id="IPR008929">
    <property type="entry name" value="Chondroitin_lyas"/>
</dbReference>
<dbReference type="GO" id="GO:0006027">
    <property type="term" value="P:glycosaminoglycan catabolic process"/>
    <property type="evidence" value="ECO:0007669"/>
    <property type="project" value="InterPro"/>
</dbReference>
<keyword evidence="2 3" id="KW-0456">Lyase</keyword>
<keyword evidence="6" id="KW-0106">Calcium</keyword>
<dbReference type="Gene3D" id="2.60.220.10">
    <property type="entry name" value="Polysaccharide lyase family 8-like, C-terminal"/>
    <property type="match status" value="1"/>
</dbReference>
<feature type="active site" description="Proton acceptor" evidence="4">
    <location>
        <position position="469"/>
    </location>
</feature>
<feature type="site" description="Important for catalytic activity against all substrates" evidence="5">
    <location>
        <position position="187"/>
    </location>
</feature>
<evidence type="ECO:0000256" key="5">
    <source>
        <dbReference type="PIRSR" id="PIRSR034515-2"/>
    </source>
</evidence>
<dbReference type="Proteomes" id="UP000236721">
    <property type="component" value="Unassembled WGS sequence"/>
</dbReference>
<dbReference type="PANTHER" id="PTHR37322">
    <property type="match status" value="1"/>
</dbReference>
<dbReference type="SUPFAM" id="SSF48230">
    <property type="entry name" value="Chondroitin AC/alginate lyase"/>
    <property type="match status" value="1"/>
</dbReference>
<name>A0A1H6B8P2_9VIBR</name>
<dbReference type="RefSeq" id="WP_160111379.1">
    <property type="nucleotide sequence ID" value="NZ_FNVG01000020.1"/>
</dbReference>
<comment type="similarity">
    <text evidence="1 3">Belongs to the polysaccharide lyase 8 family.</text>
</comment>
<gene>
    <name evidence="11" type="ORF">SAMN04488244_12049</name>
</gene>